<dbReference type="AlphaFoldDB" id="A0A5D3FZD5"/>
<dbReference type="Pfam" id="PF13581">
    <property type="entry name" value="HATPase_c_2"/>
    <property type="match status" value="1"/>
</dbReference>
<dbReference type="InterPro" id="IPR003594">
    <property type="entry name" value="HATPase_dom"/>
</dbReference>
<keyword evidence="3" id="KW-0067">ATP-binding</keyword>
<dbReference type="InterPro" id="IPR050267">
    <property type="entry name" value="Anti-sigma-factor_SerPK"/>
</dbReference>
<feature type="domain" description="Histidine kinase/HSP90-like ATPase" evidence="2">
    <location>
        <begin position="40"/>
        <end position="139"/>
    </location>
</feature>
<keyword evidence="1" id="KW-0418">Kinase</keyword>
<keyword evidence="4" id="KW-1185">Reference proteome</keyword>
<dbReference type="PANTHER" id="PTHR35526">
    <property type="entry name" value="ANTI-SIGMA-F FACTOR RSBW-RELATED"/>
    <property type="match status" value="1"/>
</dbReference>
<keyword evidence="3" id="KW-0547">Nucleotide-binding</keyword>
<reference evidence="3 4" key="1">
    <citation type="submission" date="2019-08" db="EMBL/GenBank/DDBJ databases">
        <title>Actinomadura sp. nov. CYP1-5 isolated from mountain soil.</title>
        <authorList>
            <person name="Songsumanus A."/>
            <person name="Kuncharoen N."/>
            <person name="Kudo T."/>
            <person name="Yuki M."/>
            <person name="Igarashi Y."/>
            <person name="Tanasupawat S."/>
        </authorList>
    </citation>
    <scope>NUCLEOTIDE SEQUENCE [LARGE SCALE GENOMIC DNA]</scope>
    <source>
        <strain evidence="3 4">CYP1-5</strain>
    </source>
</reference>
<dbReference type="SUPFAM" id="SSF55874">
    <property type="entry name" value="ATPase domain of HSP90 chaperone/DNA topoisomerase II/histidine kinase"/>
    <property type="match status" value="1"/>
</dbReference>
<dbReference type="Gene3D" id="3.30.565.10">
    <property type="entry name" value="Histidine kinase-like ATPase, C-terminal domain"/>
    <property type="match status" value="1"/>
</dbReference>
<accession>A0A5D3FZD5</accession>
<keyword evidence="1" id="KW-0723">Serine/threonine-protein kinase</keyword>
<evidence type="ECO:0000313" key="4">
    <source>
        <dbReference type="Proteomes" id="UP000323505"/>
    </source>
</evidence>
<organism evidence="3 4">
    <name type="scientific">Actinomadura decatromicini</name>
    <dbReference type="NCBI Taxonomy" id="2604572"/>
    <lineage>
        <taxon>Bacteria</taxon>
        <taxon>Bacillati</taxon>
        <taxon>Actinomycetota</taxon>
        <taxon>Actinomycetes</taxon>
        <taxon>Streptosporangiales</taxon>
        <taxon>Thermomonosporaceae</taxon>
        <taxon>Actinomadura</taxon>
    </lineage>
</organism>
<dbReference type="RefSeq" id="WP_148757101.1">
    <property type="nucleotide sequence ID" value="NZ_VSRQ01000001.1"/>
</dbReference>
<dbReference type="GO" id="GO:0005524">
    <property type="term" value="F:ATP binding"/>
    <property type="evidence" value="ECO:0007669"/>
    <property type="project" value="UniProtKB-KW"/>
</dbReference>
<evidence type="ECO:0000313" key="3">
    <source>
        <dbReference type="EMBL" id="TYK52545.1"/>
    </source>
</evidence>
<evidence type="ECO:0000259" key="2">
    <source>
        <dbReference type="Pfam" id="PF13581"/>
    </source>
</evidence>
<dbReference type="Proteomes" id="UP000323505">
    <property type="component" value="Unassembled WGS sequence"/>
</dbReference>
<dbReference type="InterPro" id="IPR036890">
    <property type="entry name" value="HATPase_C_sf"/>
</dbReference>
<sequence length="142" mass="15522">MVMTATGDMVVPLLGTPGAAGVARILVDQRMHNWGYSHILHDVLLISSELVTNAAQRTPQDEIRLQLSRDADGIIVAVWDAAPDLPQPRARVDMTLDDLDLSEDAFDENGGWGLQIVQELSARCGAVRDPVGGKWIWARILI</sequence>
<gene>
    <name evidence="3" type="ORF">FXF68_01865</name>
</gene>
<proteinExistence type="predicted"/>
<keyword evidence="1" id="KW-0808">Transferase</keyword>
<comment type="caution">
    <text evidence="3">The sequence shown here is derived from an EMBL/GenBank/DDBJ whole genome shotgun (WGS) entry which is preliminary data.</text>
</comment>
<dbReference type="PANTHER" id="PTHR35526:SF3">
    <property type="entry name" value="ANTI-SIGMA-F FACTOR RSBW"/>
    <property type="match status" value="1"/>
</dbReference>
<evidence type="ECO:0000256" key="1">
    <source>
        <dbReference type="ARBA" id="ARBA00022527"/>
    </source>
</evidence>
<name>A0A5D3FZD5_9ACTN</name>
<protein>
    <submittedName>
        <fullName evidence="3">ATP-binding protein</fullName>
    </submittedName>
</protein>
<dbReference type="CDD" id="cd16936">
    <property type="entry name" value="HATPase_RsbW-like"/>
    <property type="match status" value="1"/>
</dbReference>
<dbReference type="GO" id="GO:0004674">
    <property type="term" value="F:protein serine/threonine kinase activity"/>
    <property type="evidence" value="ECO:0007669"/>
    <property type="project" value="UniProtKB-KW"/>
</dbReference>
<dbReference type="EMBL" id="VSRQ01000001">
    <property type="protein sequence ID" value="TYK52545.1"/>
    <property type="molecule type" value="Genomic_DNA"/>
</dbReference>